<gene>
    <name evidence="3" type="ORF">SAMN05421538_10363</name>
</gene>
<dbReference type="RefSeq" id="WP_090522071.1">
    <property type="nucleotide sequence ID" value="NZ_FNAH01000003.1"/>
</dbReference>
<organism evidence="3 4">
    <name type="scientific">Paracoccus isoporae</name>
    <dbReference type="NCBI Taxonomy" id="591205"/>
    <lineage>
        <taxon>Bacteria</taxon>
        <taxon>Pseudomonadati</taxon>
        <taxon>Pseudomonadota</taxon>
        <taxon>Alphaproteobacteria</taxon>
        <taxon>Rhodobacterales</taxon>
        <taxon>Paracoccaceae</taxon>
        <taxon>Paracoccus</taxon>
    </lineage>
</organism>
<feature type="domain" description="PRC-barrel" evidence="2">
    <location>
        <begin position="94"/>
        <end position="147"/>
    </location>
</feature>
<dbReference type="STRING" id="591205.SAMN05421538_10363"/>
<feature type="signal peptide" evidence="1">
    <location>
        <begin position="1"/>
        <end position="20"/>
    </location>
</feature>
<proteinExistence type="predicted"/>
<evidence type="ECO:0000313" key="3">
    <source>
        <dbReference type="EMBL" id="SDD93494.1"/>
    </source>
</evidence>
<dbReference type="AlphaFoldDB" id="A0A1G6YSL7"/>
<dbReference type="SUPFAM" id="SSF50346">
    <property type="entry name" value="PRC-barrel domain"/>
    <property type="match status" value="1"/>
</dbReference>
<evidence type="ECO:0000259" key="2">
    <source>
        <dbReference type="Pfam" id="PF05239"/>
    </source>
</evidence>
<dbReference type="Gene3D" id="2.30.30.240">
    <property type="entry name" value="PRC-barrel domain"/>
    <property type="match status" value="1"/>
</dbReference>
<dbReference type="Proteomes" id="UP000199344">
    <property type="component" value="Unassembled WGS sequence"/>
</dbReference>
<dbReference type="InterPro" id="IPR011033">
    <property type="entry name" value="PRC_barrel-like_sf"/>
</dbReference>
<protein>
    <submittedName>
        <fullName evidence="3">PRC-barrel domain-containing protein</fullName>
    </submittedName>
</protein>
<dbReference type="EMBL" id="FNAH01000003">
    <property type="protein sequence ID" value="SDD93494.1"/>
    <property type="molecule type" value="Genomic_DNA"/>
</dbReference>
<feature type="chain" id="PRO_5011672261" evidence="1">
    <location>
        <begin position="21"/>
        <end position="169"/>
    </location>
</feature>
<sequence length="169" mass="17702">MKHLYLTSALLLSLGGAAFAQTATEDTAMETDAAQAAAEAPAADAAAADPGAAMQTGLLRAEALDGAEIYSVDITGETDWDDSVAYTEIDAEWEQIGELEDLVLNANGEIVGAIAEIGGFLGLGEKEVMLEPGEMSIVVTDDRIAVVSALSQEALEQREELAEEIRDDD</sequence>
<accession>A0A1G6YSL7</accession>
<name>A0A1G6YSL7_9RHOB</name>
<reference evidence="3 4" key="1">
    <citation type="submission" date="2016-10" db="EMBL/GenBank/DDBJ databases">
        <authorList>
            <person name="de Groot N.N."/>
        </authorList>
    </citation>
    <scope>NUCLEOTIDE SEQUENCE [LARGE SCALE GENOMIC DNA]</scope>
    <source>
        <strain evidence="3 4">DSM 22220</strain>
    </source>
</reference>
<dbReference type="InterPro" id="IPR027275">
    <property type="entry name" value="PRC-brl_dom"/>
</dbReference>
<keyword evidence="4" id="KW-1185">Reference proteome</keyword>
<evidence type="ECO:0000313" key="4">
    <source>
        <dbReference type="Proteomes" id="UP000199344"/>
    </source>
</evidence>
<keyword evidence="1" id="KW-0732">Signal</keyword>
<evidence type="ECO:0000256" key="1">
    <source>
        <dbReference type="SAM" id="SignalP"/>
    </source>
</evidence>
<dbReference type="Pfam" id="PF05239">
    <property type="entry name" value="PRC"/>
    <property type="match status" value="1"/>
</dbReference>
<dbReference type="OrthoDB" id="7876889at2"/>